<dbReference type="Gene3D" id="1.20.1260.10">
    <property type="match status" value="1"/>
</dbReference>
<reference evidence="2" key="1">
    <citation type="submission" date="2020-10" db="EMBL/GenBank/DDBJ databases">
        <authorList>
            <person name="Gilroy R."/>
        </authorList>
    </citation>
    <scope>NUCLEOTIDE SEQUENCE</scope>
    <source>
        <strain evidence="2">CHK184-25365</strain>
    </source>
</reference>
<keyword evidence="1" id="KW-0175">Coiled coil</keyword>
<evidence type="ECO:0000313" key="3">
    <source>
        <dbReference type="Proteomes" id="UP000886749"/>
    </source>
</evidence>
<evidence type="ECO:0008006" key="4">
    <source>
        <dbReference type="Google" id="ProtNLM"/>
    </source>
</evidence>
<dbReference type="AlphaFoldDB" id="A0A9D1AKQ6"/>
<proteinExistence type="predicted"/>
<reference evidence="2" key="2">
    <citation type="journal article" date="2021" name="PeerJ">
        <title>Extensive microbial diversity within the chicken gut microbiome revealed by metagenomics and culture.</title>
        <authorList>
            <person name="Gilroy R."/>
            <person name="Ravi A."/>
            <person name="Getino M."/>
            <person name="Pursley I."/>
            <person name="Horton D.L."/>
            <person name="Alikhan N.F."/>
            <person name="Baker D."/>
            <person name="Gharbi K."/>
            <person name="Hall N."/>
            <person name="Watson M."/>
            <person name="Adriaenssens E.M."/>
            <person name="Foster-Nyarko E."/>
            <person name="Jarju S."/>
            <person name="Secka A."/>
            <person name="Antonio M."/>
            <person name="Oren A."/>
            <person name="Chaudhuri R.R."/>
            <person name="La Ragione R."/>
            <person name="Hildebrand F."/>
            <person name="Pallen M.J."/>
        </authorList>
    </citation>
    <scope>NUCLEOTIDE SEQUENCE</scope>
    <source>
        <strain evidence="2">CHK184-25365</strain>
    </source>
</reference>
<dbReference type="InterPro" id="IPR012347">
    <property type="entry name" value="Ferritin-like"/>
</dbReference>
<dbReference type="EMBL" id="DVGY01000186">
    <property type="protein sequence ID" value="HIR41764.1"/>
    <property type="molecule type" value="Genomic_DNA"/>
</dbReference>
<protein>
    <recommendedName>
        <fullName evidence="4">DUF2383 domain-containing protein</fullName>
    </recommendedName>
</protein>
<sequence>MNQPDTVNLLQECDAGIRMGLDSIRDMMDSATQPLRQQLQEYRMEHEELQQRTEQLLGQHRKPGKEPAVMAKGMSWMKTNMKLAMETSDSTIAELVTDGCNMGIKSLNKYLNQYPQADASSREVAGRLIDLEQRMVKEMQPLL</sequence>
<accession>A0A9D1AKQ6</accession>
<evidence type="ECO:0000256" key="1">
    <source>
        <dbReference type="SAM" id="Coils"/>
    </source>
</evidence>
<comment type="caution">
    <text evidence="2">The sequence shown here is derived from an EMBL/GenBank/DDBJ whole genome shotgun (WGS) entry which is preliminary data.</text>
</comment>
<organism evidence="2 3">
    <name type="scientific">Candidatus Egerieicola pullicola</name>
    <dbReference type="NCBI Taxonomy" id="2840775"/>
    <lineage>
        <taxon>Bacteria</taxon>
        <taxon>Bacillati</taxon>
        <taxon>Bacillota</taxon>
        <taxon>Clostridia</taxon>
        <taxon>Eubacteriales</taxon>
        <taxon>Oscillospiraceae</taxon>
        <taxon>Oscillospiraceae incertae sedis</taxon>
        <taxon>Candidatus Egerieicola</taxon>
    </lineage>
</organism>
<gene>
    <name evidence="2" type="ORF">IAB36_08050</name>
</gene>
<feature type="coiled-coil region" evidence="1">
    <location>
        <begin position="32"/>
        <end position="59"/>
    </location>
</feature>
<dbReference type="Proteomes" id="UP000886749">
    <property type="component" value="Unassembled WGS sequence"/>
</dbReference>
<evidence type="ECO:0000313" key="2">
    <source>
        <dbReference type="EMBL" id="HIR41764.1"/>
    </source>
</evidence>
<name>A0A9D1AKQ6_9FIRM</name>